<organism evidence="10 11">
    <name type="scientific">Dichotomopilus funicola</name>
    <dbReference type="NCBI Taxonomy" id="1934379"/>
    <lineage>
        <taxon>Eukaryota</taxon>
        <taxon>Fungi</taxon>
        <taxon>Dikarya</taxon>
        <taxon>Ascomycota</taxon>
        <taxon>Pezizomycotina</taxon>
        <taxon>Sordariomycetes</taxon>
        <taxon>Sordariomycetidae</taxon>
        <taxon>Sordariales</taxon>
        <taxon>Chaetomiaceae</taxon>
        <taxon>Dichotomopilus</taxon>
    </lineage>
</organism>
<protein>
    <recommendedName>
        <fullName evidence="12">Endothelin-converting enzyme 1</fullName>
    </recommendedName>
</protein>
<evidence type="ECO:0008006" key="12">
    <source>
        <dbReference type="Google" id="ProtNLM"/>
    </source>
</evidence>
<evidence type="ECO:0000313" key="11">
    <source>
        <dbReference type="Proteomes" id="UP001302676"/>
    </source>
</evidence>
<dbReference type="Gene3D" id="1.10.1380.10">
    <property type="entry name" value="Neutral endopeptidase , domain2"/>
    <property type="match status" value="1"/>
</dbReference>
<dbReference type="EMBL" id="MU853607">
    <property type="protein sequence ID" value="KAK4141715.1"/>
    <property type="molecule type" value="Genomic_DNA"/>
</dbReference>
<evidence type="ECO:0000259" key="8">
    <source>
        <dbReference type="Pfam" id="PF01431"/>
    </source>
</evidence>
<dbReference type="PANTHER" id="PTHR11733:SF167">
    <property type="entry name" value="FI17812P1-RELATED"/>
    <property type="match status" value="1"/>
</dbReference>
<evidence type="ECO:0000256" key="7">
    <source>
        <dbReference type="ARBA" id="ARBA00023049"/>
    </source>
</evidence>
<dbReference type="PRINTS" id="PR00786">
    <property type="entry name" value="NEPRILYSIN"/>
</dbReference>
<dbReference type="InterPro" id="IPR008753">
    <property type="entry name" value="Peptidase_M13_N"/>
</dbReference>
<evidence type="ECO:0000259" key="9">
    <source>
        <dbReference type="Pfam" id="PF05649"/>
    </source>
</evidence>
<dbReference type="CDD" id="cd08662">
    <property type="entry name" value="M13"/>
    <property type="match status" value="1"/>
</dbReference>
<evidence type="ECO:0000256" key="3">
    <source>
        <dbReference type="ARBA" id="ARBA00022670"/>
    </source>
</evidence>
<dbReference type="Pfam" id="PF05649">
    <property type="entry name" value="Peptidase_M13_N"/>
    <property type="match status" value="1"/>
</dbReference>
<evidence type="ECO:0000313" key="10">
    <source>
        <dbReference type="EMBL" id="KAK4141715.1"/>
    </source>
</evidence>
<keyword evidence="4" id="KW-0479">Metal-binding</keyword>
<dbReference type="GO" id="GO:0016485">
    <property type="term" value="P:protein processing"/>
    <property type="evidence" value="ECO:0007669"/>
    <property type="project" value="TreeGrafter"/>
</dbReference>
<evidence type="ECO:0000256" key="6">
    <source>
        <dbReference type="ARBA" id="ARBA00022833"/>
    </source>
</evidence>
<evidence type="ECO:0000256" key="5">
    <source>
        <dbReference type="ARBA" id="ARBA00022801"/>
    </source>
</evidence>
<comment type="cofactor">
    <cofactor evidence="1">
        <name>Zn(2+)</name>
        <dbReference type="ChEBI" id="CHEBI:29105"/>
    </cofactor>
</comment>
<name>A0AAN6UZ33_9PEZI</name>
<dbReference type="AlphaFoldDB" id="A0AAN6UZ33"/>
<feature type="domain" description="Peptidase M13 C-terminal" evidence="8">
    <location>
        <begin position="502"/>
        <end position="703"/>
    </location>
</feature>
<evidence type="ECO:0000256" key="4">
    <source>
        <dbReference type="ARBA" id="ARBA00022723"/>
    </source>
</evidence>
<keyword evidence="11" id="KW-1185">Reference proteome</keyword>
<dbReference type="GO" id="GO:0046872">
    <property type="term" value="F:metal ion binding"/>
    <property type="evidence" value="ECO:0007669"/>
    <property type="project" value="UniProtKB-KW"/>
</dbReference>
<keyword evidence="6" id="KW-0862">Zinc</keyword>
<dbReference type="InterPro" id="IPR024079">
    <property type="entry name" value="MetalloPept_cat_dom_sf"/>
</dbReference>
<dbReference type="Gene3D" id="3.40.390.10">
    <property type="entry name" value="Collagenase (Catalytic Domain)"/>
    <property type="match status" value="1"/>
</dbReference>
<comment type="similarity">
    <text evidence="2">Belongs to the peptidase M13 family.</text>
</comment>
<keyword evidence="3" id="KW-0645">Protease</keyword>
<dbReference type="PANTHER" id="PTHR11733">
    <property type="entry name" value="ZINC METALLOPROTEASE FAMILY M13 NEPRILYSIN-RELATED"/>
    <property type="match status" value="1"/>
</dbReference>
<reference evidence="10" key="2">
    <citation type="submission" date="2023-05" db="EMBL/GenBank/DDBJ databases">
        <authorList>
            <consortium name="Lawrence Berkeley National Laboratory"/>
            <person name="Steindorff A."/>
            <person name="Hensen N."/>
            <person name="Bonometti L."/>
            <person name="Westerberg I."/>
            <person name="Brannstrom I.O."/>
            <person name="Guillou S."/>
            <person name="Cros-Aarteil S."/>
            <person name="Calhoun S."/>
            <person name="Haridas S."/>
            <person name="Kuo A."/>
            <person name="Mondo S."/>
            <person name="Pangilinan J."/>
            <person name="Riley R."/>
            <person name="Labutti K."/>
            <person name="Andreopoulos B."/>
            <person name="Lipzen A."/>
            <person name="Chen C."/>
            <person name="Yanf M."/>
            <person name="Daum C."/>
            <person name="Ng V."/>
            <person name="Clum A."/>
            <person name="Ohm R."/>
            <person name="Martin F."/>
            <person name="Silar P."/>
            <person name="Natvig D."/>
            <person name="Lalanne C."/>
            <person name="Gautier V."/>
            <person name="Ament-Velasquez S.L."/>
            <person name="Kruys A."/>
            <person name="Hutchinson M.I."/>
            <person name="Powell A.J."/>
            <person name="Barry K."/>
            <person name="Miller A.N."/>
            <person name="Grigoriev I.V."/>
            <person name="Debuchy R."/>
            <person name="Gladieux P."/>
            <person name="Thoren M.H."/>
            <person name="Johannesson H."/>
        </authorList>
    </citation>
    <scope>NUCLEOTIDE SEQUENCE</scope>
    <source>
        <strain evidence="10">CBS 141.50</strain>
    </source>
</reference>
<dbReference type="InterPro" id="IPR000718">
    <property type="entry name" value="Peptidase_M13"/>
</dbReference>
<dbReference type="GeneID" id="87814493"/>
<evidence type="ECO:0000256" key="2">
    <source>
        <dbReference type="ARBA" id="ARBA00007357"/>
    </source>
</evidence>
<reference evidence="10" key="1">
    <citation type="journal article" date="2023" name="Mol. Phylogenet. Evol.">
        <title>Genome-scale phylogeny and comparative genomics of the fungal order Sordariales.</title>
        <authorList>
            <person name="Hensen N."/>
            <person name="Bonometti L."/>
            <person name="Westerberg I."/>
            <person name="Brannstrom I.O."/>
            <person name="Guillou S."/>
            <person name="Cros-Aarteil S."/>
            <person name="Calhoun S."/>
            <person name="Haridas S."/>
            <person name="Kuo A."/>
            <person name="Mondo S."/>
            <person name="Pangilinan J."/>
            <person name="Riley R."/>
            <person name="LaButti K."/>
            <person name="Andreopoulos B."/>
            <person name="Lipzen A."/>
            <person name="Chen C."/>
            <person name="Yan M."/>
            <person name="Daum C."/>
            <person name="Ng V."/>
            <person name="Clum A."/>
            <person name="Steindorff A."/>
            <person name="Ohm R.A."/>
            <person name="Martin F."/>
            <person name="Silar P."/>
            <person name="Natvig D.O."/>
            <person name="Lalanne C."/>
            <person name="Gautier V."/>
            <person name="Ament-Velasquez S.L."/>
            <person name="Kruys A."/>
            <person name="Hutchinson M.I."/>
            <person name="Powell A.J."/>
            <person name="Barry K."/>
            <person name="Miller A.N."/>
            <person name="Grigoriev I.V."/>
            <person name="Debuchy R."/>
            <person name="Gladieux P."/>
            <person name="Hiltunen Thoren M."/>
            <person name="Johannesson H."/>
        </authorList>
    </citation>
    <scope>NUCLEOTIDE SEQUENCE</scope>
    <source>
        <strain evidence="10">CBS 141.50</strain>
    </source>
</reference>
<dbReference type="Pfam" id="PF01431">
    <property type="entry name" value="Peptidase_M13"/>
    <property type="match status" value="1"/>
</dbReference>
<dbReference type="Proteomes" id="UP001302676">
    <property type="component" value="Unassembled WGS sequence"/>
</dbReference>
<dbReference type="RefSeq" id="XP_062635086.1">
    <property type="nucleotide sequence ID" value="XM_062777880.1"/>
</dbReference>
<dbReference type="InterPro" id="IPR018497">
    <property type="entry name" value="Peptidase_M13_C"/>
</dbReference>
<dbReference type="InterPro" id="IPR042089">
    <property type="entry name" value="Peptidase_M13_dom_2"/>
</dbReference>
<accession>A0AAN6UZ33</accession>
<evidence type="ECO:0000256" key="1">
    <source>
        <dbReference type="ARBA" id="ARBA00001947"/>
    </source>
</evidence>
<keyword evidence="5" id="KW-0378">Hydrolase</keyword>
<dbReference type="GO" id="GO:0004222">
    <property type="term" value="F:metalloendopeptidase activity"/>
    <property type="evidence" value="ECO:0007669"/>
    <property type="project" value="InterPro"/>
</dbReference>
<feature type="domain" description="Peptidase M13 N-terminal" evidence="9">
    <location>
        <begin position="35"/>
        <end position="440"/>
    </location>
</feature>
<proteinExistence type="inferred from homology"/>
<gene>
    <name evidence="10" type="ORF">C8A04DRAFT_13861</name>
</gene>
<comment type="caution">
    <text evidence="10">The sequence shown here is derived from an EMBL/GenBank/DDBJ whole genome shotgun (WGS) entry which is preliminary data.</text>
</comment>
<sequence length="709" mass="78259">MGQWQSSEICSTPACVHAASHVLSNMIPDWSSMDPCTDFDKMVCYGAFENDGDNGGTFADLQGRTSRVLRKILESSTTKQATDFKSTFLTARSAGANVAEYNFDMLRTAYDDCMDTTAITKAGVTPLTNVIVSINEIWSVSPTDLTSTIKPGDYDNLHAAVLALEQLGIPIFHDLCSSTDPVMADPLNSKRNTICWTGPRPYLASNTTMYFDEAAMDWYRARIGKVFAMAYPDISSKSAQNLGAAVADFEANFVKTALEYQKTLPNPGDLYSTVKNVSVADIAKQAPVFGFDTIIAGLTPANEAPALILLDSPAVWPTFSKLVAQHSPAAIHGYVLWRAINSLLEDVSDPQLNAALNIEVQQPRWKICVAKMDTMLRHIKDHYFLSATYTNLTMQAADKMTTNIRAQQRKRFGELAWMSDESRARAIKKADNMIQNIGFPTENPDIRSSASIADYYAGLNFTAGAGHFYNSLAARRHATAKSYGAVSTPPNRRDIMNVAEVNAFYTPSANAMIIPAGISQLPIFHYHLPDYALYGGLGSVIGHEISHGFDNNGRLWNEDHEYRTWWDNNTIAGFEQRAQCFIDQYSGYTVDIPGGKTAHVNGAQTLAENLADAGGIRAAYAAWVEERKSMPNTWNQKLPGLEDFTPEQLFFIYQANMWCSAVTPAQAAQLLATDVHSPNLLRIKGMMENSADFKKAFQCPDQKPKCELW</sequence>
<keyword evidence="7" id="KW-0482">Metalloprotease</keyword>
<dbReference type="PROSITE" id="PS51885">
    <property type="entry name" value="NEPRILYSIN"/>
    <property type="match status" value="1"/>
</dbReference>
<dbReference type="GO" id="GO:0005886">
    <property type="term" value="C:plasma membrane"/>
    <property type="evidence" value="ECO:0007669"/>
    <property type="project" value="TreeGrafter"/>
</dbReference>
<dbReference type="SUPFAM" id="SSF55486">
    <property type="entry name" value="Metalloproteases ('zincins'), catalytic domain"/>
    <property type="match status" value="1"/>
</dbReference>